<organism evidence="2 3">
    <name type="scientific">Vicia faba</name>
    <name type="common">Broad bean</name>
    <name type="synonym">Faba vulgaris</name>
    <dbReference type="NCBI Taxonomy" id="3906"/>
    <lineage>
        <taxon>Eukaryota</taxon>
        <taxon>Viridiplantae</taxon>
        <taxon>Streptophyta</taxon>
        <taxon>Embryophyta</taxon>
        <taxon>Tracheophyta</taxon>
        <taxon>Spermatophyta</taxon>
        <taxon>Magnoliopsida</taxon>
        <taxon>eudicotyledons</taxon>
        <taxon>Gunneridae</taxon>
        <taxon>Pentapetalae</taxon>
        <taxon>rosids</taxon>
        <taxon>fabids</taxon>
        <taxon>Fabales</taxon>
        <taxon>Fabaceae</taxon>
        <taxon>Papilionoideae</taxon>
        <taxon>50 kb inversion clade</taxon>
        <taxon>NPAAA clade</taxon>
        <taxon>Hologalegina</taxon>
        <taxon>IRL clade</taxon>
        <taxon>Fabeae</taxon>
        <taxon>Vicia</taxon>
    </lineage>
</organism>
<gene>
    <name evidence="2" type="ORF">VFH_II258120</name>
</gene>
<evidence type="ECO:0000313" key="2">
    <source>
        <dbReference type="EMBL" id="CAI8601149.1"/>
    </source>
</evidence>
<dbReference type="EMBL" id="OX451737">
    <property type="protein sequence ID" value="CAI8601149.1"/>
    <property type="molecule type" value="Genomic_DNA"/>
</dbReference>
<name>A0AAV0ZVV5_VICFA</name>
<proteinExistence type="predicted"/>
<accession>A0AAV0ZVV5</accession>
<keyword evidence="3" id="KW-1185">Reference proteome</keyword>
<evidence type="ECO:0000313" key="3">
    <source>
        <dbReference type="Proteomes" id="UP001157006"/>
    </source>
</evidence>
<feature type="compositionally biased region" description="Basic and acidic residues" evidence="1">
    <location>
        <begin position="1"/>
        <end position="15"/>
    </location>
</feature>
<reference evidence="2 3" key="1">
    <citation type="submission" date="2023-01" db="EMBL/GenBank/DDBJ databases">
        <authorList>
            <person name="Kreplak J."/>
        </authorList>
    </citation>
    <scope>NUCLEOTIDE SEQUENCE [LARGE SCALE GENOMIC DNA]</scope>
</reference>
<feature type="region of interest" description="Disordered" evidence="1">
    <location>
        <begin position="1"/>
        <end position="41"/>
    </location>
</feature>
<dbReference type="AlphaFoldDB" id="A0AAV0ZVV5"/>
<dbReference type="Proteomes" id="UP001157006">
    <property type="component" value="Chromosome 2"/>
</dbReference>
<protein>
    <submittedName>
        <fullName evidence="2">Uncharacterized protein</fullName>
    </submittedName>
</protein>
<evidence type="ECO:0000256" key="1">
    <source>
        <dbReference type="SAM" id="MobiDB-lite"/>
    </source>
</evidence>
<sequence length="93" mass="10671">MKNDEDEDERRRESSGDGDPSTESQNGEDEDVVTVKRERKEDFLCGQEEDNDGVQGWKTWSRDMKPIAEAILYMVESKFDKEFGGCKNGIMKS</sequence>